<dbReference type="EMBL" id="OZ034825">
    <property type="protein sequence ID" value="CAL1680624.1"/>
    <property type="molecule type" value="Genomic_DNA"/>
</dbReference>
<keyword evidence="2" id="KW-1185">Reference proteome</keyword>
<proteinExistence type="predicted"/>
<organism evidence="1 2">
    <name type="scientific">Lasius platythorax</name>
    <dbReference type="NCBI Taxonomy" id="488582"/>
    <lineage>
        <taxon>Eukaryota</taxon>
        <taxon>Metazoa</taxon>
        <taxon>Ecdysozoa</taxon>
        <taxon>Arthropoda</taxon>
        <taxon>Hexapoda</taxon>
        <taxon>Insecta</taxon>
        <taxon>Pterygota</taxon>
        <taxon>Neoptera</taxon>
        <taxon>Endopterygota</taxon>
        <taxon>Hymenoptera</taxon>
        <taxon>Apocrita</taxon>
        <taxon>Aculeata</taxon>
        <taxon>Formicoidea</taxon>
        <taxon>Formicidae</taxon>
        <taxon>Formicinae</taxon>
        <taxon>Lasius</taxon>
        <taxon>Lasius</taxon>
    </lineage>
</organism>
<protein>
    <submittedName>
        <fullName evidence="1">Uncharacterized protein</fullName>
    </submittedName>
</protein>
<name>A0AAV2NMQ7_9HYME</name>
<evidence type="ECO:0000313" key="2">
    <source>
        <dbReference type="Proteomes" id="UP001497644"/>
    </source>
</evidence>
<dbReference type="Proteomes" id="UP001497644">
    <property type="component" value="Chromosome 2"/>
</dbReference>
<gene>
    <name evidence="1" type="ORF">LPLAT_LOCUS6616</name>
</gene>
<accession>A0AAV2NMQ7</accession>
<sequence length="73" mass="8149">MRRLKNSRFKISGTRENSSAITRHGYARYRTVCREDCEGVSGVGVGYRAVRVAGNKKDEVEKVGFSGIKLGRK</sequence>
<reference evidence="1" key="1">
    <citation type="submission" date="2024-04" db="EMBL/GenBank/DDBJ databases">
        <authorList>
            <consortium name="Molecular Ecology Group"/>
        </authorList>
    </citation>
    <scope>NUCLEOTIDE SEQUENCE</scope>
</reference>
<evidence type="ECO:0000313" key="1">
    <source>
        <dbReference type="EMBL" id="CAL1680624.1"/>
    </source>
</evidence>
<dbReference type="AlphaFoldDB" id="A0AAV2NMQ7"/>